<reference evidence="5" key="1">
    <citation type="submission" date="2015-07" db="EMBL/GenBank/DDBJ databases">
        <title>Annotation of Plasmodium falciparum RAJ116.</title>
        <authorList>
            <consortium name="The Broad Institute Genome Sequencing Platform"/>
            <person name="Volkman S.K."/>
            <person name="Neafsey D.E."/>
            <person name="Dash A.P."/>
            <person name="Chitnis C.E."/>
            <person name="Hartl D.L."/>
            <person name="Young S.K."/>
            <person name="Zeng Q."/>
            <person name="Koehrsen M."/>
            <person name="Alvarado L."/>
            <person name="Berlin A."/>
            <person name="Borenstein D."/>
            <person name="Chapman S.B."/>
            <person name="Chen Z."/>
            <person name="Engels R."/>
            <person name="Freedman E."/>
            <person name="Gellesch M."/>
            <person name="Goldberg J."/>
            <person name="Griggs A."/>
            <person name="Gujja S."/>
            <person name="Heilman E.R."/>
            <person name="Heiman D.I."/>
            <person name="Howarth C."/>
            <person name="Jen D."/>
            <person name="Larson L."/>
            <person name="Mehta T."/>
            <person name="Neiman D."/>
            <person name="Park D."/>
            <person name="Pearson M."/>
            <person name="Roberts A."/>
            <person name="Saif S."/>
            <person name="Shea T."/>
            <person name="Shenoy N."/>
            <person name="Sisk P."/>
            <person name="Stolte C."/>
            <person name="Sykes S."/>
            <person name="Walk T."/>
            <person name="White J."/>
            <person name="Yandava C."/>
            <person name="Haas B."/>
            <person name="Henn M.R."/>
            <person name="Nusbaum C."/>
            <person name="Birren B."/>
        </authorList>
    </citation>
    <scope>NUCLEOTIDE SEQUENCE [LARGE SCALE GENOMIC DNA]</scope>
    <source>
        <strain evidence="5">RAJ116</strain>
    </source>
</reference>
<dbReference type="InterPro" id="IPR004000">
    <property type="entry name" value="Actin"/>
</dbReference>
<sequence>MENKTIVIDNGSGYIKAGINSSEEPTIVFPTIVGIEKNDETKRIYTGDEAFFHESNLNIYRPIDHGHISDWDKAQKVWDYTLNCVDPSKSIKDILLTEPPLCSISHRKKMREIFFEYFDTLNLNLSFSGLINRRKGLLNAYQFFEGILKKTLLFRSDFDYGKNIKKPMVFGSLTPSEDQ</sequence>
<evidence type="ECO:0000256" key="2">
    <source>
        <dbReference type="ARBA" id="ARBA00023212"/>
    </source>
</evidence>
<dbReference type="SUPFAM" id="SSF53067">
    <property type="entry name" value="Actin-like ATPase domain"/>
    <property type="match status" value="1"/>
</dbReference>
<dbReference type="FunFam" id="3.30.420.40:FF:000050">
    <property type="entry name" value="Actin, alpha skeletal muscle"/>
    <property type="match status" value="1"/>
</dbReference>
<dbReference type="Gene3D" id="3.30.420.40">
    <property type="match status" value="1"/>
</dbReference>
<dbReference type="AlphaFoldDB" id="A0A0L0CYV1"/>
<name>A0A0L0CYV1_PLAFA</name>
<organism evidence="4 5">
    <name type="scientific">Plasmodium falciparum RAJ116</name>
    <dbReference type="NCBI Taxonomy" id="580058"/>
    <lineage>
        <taxon>Eukaryota</taxon>
        <taxon>Sar</taxon>
        <taxon>Alveolata</taxon>
        <taxon>Apicomplexa</taxon>
        <taxon>Aconoidasida</taxon>
        <taxon>Haemosporida</taxon>
        <taxon>Plasmodiidae</taxon>
        <taxon>Plasmodium</taxon>
        <taxon>Plasmodium (Laverania)</taxon>
    </lineage>
</organism>
<evidence type="ECO:0000313" key="5">
    <source>
        <dbReference type="Proteomes" id="UP000054566"/>
    </source>
</evidence>
<evidence type="ECO:0000256" key="3">
    <source>
        <dbReference type="ARBA" id="ARBA00049360"/>
    </source>
</evidence>
<dbReference type="PANTHER" id="PTHR11937">
    <property type="entry name" value="ACTIN"/>
    <property type="match status" value="1"/>
</dbReference>
<keyword evidence="2" id="KW-0963">Cytoplasm</keyword>
<protein>
    <submittedName>
        <fullName evidence="4">Actin</fullName>
    </submittedName>
</protein>
<reference evidence="5" key="2">
    <citation type="submission" date="2015-07" db="EMBL/GenBank/DDBJ databases">
        <title>The genome sequence of Plasmodium falciparum RAJ116.</title>
        <authorList>
            <consortium name="The Broad Institute Genome Sequencing Platform"/>
            <person name="Volkman S.K."/>
            <person name="Neafsey D.E."/>
            <person name="Dash A.P."/>
            <person name="Chitnis C.E."/>
            <person name="Hartl D.L."/>
            <person name="Young S.K."/>
            <person name="Kodira C.D."/>
            <person name="Zeng Q."/>
            <person name="Koehrsen M."/>
            <person name="Godfrey P."/>
            <person name="Alvarado L."/>
            <person name="Berlin A."/>
            <person name="Borenstein D."/>
            <person name="Chen Z."/>
            <person name="Engels R."/>
            <person name="Freedman E."/>
            <person name="Gellesch M."/>
            <person name="Goldberg J."/>
            <person name="Griggs A."/>
            <person name="Gujja S."/>
            <person name="Heiman D."/>
            <person name="Hepburn T."/>
            <person name="Howarth C."/>
            <person name="Jen D."/>
            <person name="Larson L."/>
            <person name="Lewis B."/>
            <person name="Mehta T."/>
            <person name="Park D."/>
            <person name="Pearson M."/>
            <person name="Roberts A."/>
            <person name="Saif S."/>
            <person name="Shea T."/>
            <person name="Shenoy N."/>
            <person name="Sisk P."/>
            <person name="Stolte C."/>
            <person name="Sykes S."/>
            <person name="Walk T."/>
            <person name="White J."/>
            <person name="Yandava C."/>
            <person name="Wirth D.F."/>
            <person name="Nusbaum C."/>
            <person name="Birren B."/>
        </authorList>
    </citation>
    <scope>NUCLEOTIDE SEQUENCE [LARGE SCALE GENOMIC DNA]</scope>
    <source>
        <strain evidence="5">RAJ116</strain>
    </source>
</reference>
<dbReference type="Pfam" id="PF00022">
    <property type="entry name" value="Actin"/>
    <property type="match status" value="1"/>
</dbReference>
<dbReference type="Proteomes" id="UP000054566">
    <property type="component" value="Unassembled WGS sequence"/>
</dbReference>
<dbReference type="OrthoDB" id="5132116at2759"/>
<dbReference type="GO" id="GO:0005856">
    <property type="term" value="C:cytoskeleton"/>
    <property type="evidence" value="ECO:0007669"/>
    <property type="project" value="UniProtKB-SubCell"/>
</dbReference>
<evidence type="ECO:0000256" key="1">
    <source>
        <dbReference type="ARBA" id="ARBA00004245"/>
    </source>
</evidence>
<gene>
    <name evidence="4" type="ORF">PFLG_02242</name>
</gene>
<dbReference type="InterPro" id="IPR043129">
    <property type="entry name" value="ATPase_NBD"/>
</dbReference>
<accession>A0A0L0CYV1</accession>
<proteinExistence type="predicted"/>
<comment type="catalytic activity">
    <reaction evidence="3">
        <text>ATP + H2O = ADP + phosphate + H(+)</text>
        <dbReference type="Rhea" id="RHEA:13065"/>
        <dbReference type="ChEBI" id="CHEBI:15377"/>
        <dbReference type="ChEBI" id="CHEBI:15378"/>
        <dbReference type="ChEBI" id="CHEBI:30616"/>
        <dbReference type="ChEBI" id="CHEBI:43474"/>
        <dbReference type="ChEBI" id="CHEBI:456216"/>
    </reaction>
</comment>
<comment type="subcellular location">
    <subcellularLocation>
        <location evidence="1">Cytoplasm</location>
        <location evidence="1">Cytoskeleton</location>
    </subcellularLocation>
</comment>
<keyword evidence="2" id="KW-0206">Cytoskeleton</keyword>
<dbReference type="PRINTS" id="PR00190">
    <property type="entry name" value="ACTIN"/>
</dbReference>
<evidence type="ECO:0000313" key="4">
    <source>
        <dbReference type="EMBL" id="KNC37442.1"/>
    </source>
</evidence>
<dbReference type="EMBL" id="GG664524">
    <property type="protein sequence ID" value="KNC37442.1"/>
    <property type="molecule type" value="Genomic_DNA"/>
</dbReference>